<feature type="transmembrane region" description="Helical" evidence="6">
    <location>
        <begin position="265"/>
        <end position="284"/>
    </location>
</feature>
<feature type="transmembrane region" description="Helical" evidence="6">
    <location>
        <begin position="148"/>
        <end position="169"/>
    </location>
</feature>
<protein>
    <submittedName>
        <fullName evidence="8">DMT family transporter</fullName>
    </submittedName>
</protein>
<feature type="transmembrane region" description="Helical" evidence="6">
    <location>
        <begin position="122"/>
        <end position="142"/>
    </location>
</feature>
<sequence length="287" mass="30321">MTLDRVSPFLFLLMWSSGAVFAALGLQYASVSVFLAVRSVGAAALLLLVCIGLFRKAGFLRKVQLAPRELLSVLTIGLLMQVVYQTAYVLALHYQLTPGMLAIVLGLQPVLTPLIARERLPWRGMCCLLAGLIGLVIAVAGAREVGAVTGLGLVFGVVAVLSISTGAVMQKASTVDPLVSALYQTLLAALIFTLGLPFTPLHLEVTVPFVLAAGWMIVVVSVCAVLLLFYLLSRRSASQVAVLFYLVPVLTVAFDYLAFGNTLSTVTGLGAVIVVLAVGGYGRLSRV</sequence>
<feature type="transmembrane region" description="Helical" evidence="6">
    <location>
        <begin position="181"/>
        <end position="203"/>
    </location>
</feature>
<dbReference type="EMBL" id="JAAVJI010000004">
    <property type="protein sequence ID" value="NJP01016.1"/>
    <property type="molecule type" value="Genomic_DNA"/>
</dbReference>
<evidence type="ECO:0000256" key="1">
    <source>
        <dbReference type="ARBA" id="ARBA00004141"/>
    </source>
</evidence>
<organism evidence="8 9">
    <name type="scientific">Pseudomonas quercus</name>
    <dbReference type="NCBI Taxonomy" id="2722792"/>
    <lineage>
        <taxon>Bacteria</taxon>
        <taxon>Pseudomonadati</taxon>
        <taxon>Pseudomonadota</taxon>
        <taxon>Gammaproteobacteria</taxon>
        <taxon>Pseudomonadales</taxon>
        <taxon>Pseudomonadaceae</taxon>
        <taxon>Pseudomonas</taxon>
    </lineage>
</organism>
<keyword evidence="3 6" id="KW-0812">Transmembrane</keyword>
<dbReference type="InterPro" id="IPR037185">
    <property type="entry name" value="EmrE-like"/>
</dbReference>
<feature type="transmembrane region" description="Helical" evidence="6">
    <location>
        <begin position="9"/>
        <end position="29"/>
    </location>
</feature>
<evidence type="ECO:0000259" key="7">
    <source>
        <dbReference type="Pfam" id="PF00892"/>
    </source>
</evidence>
<gene>
    <name evidence="8" type="ORF">HBH25_09075</name>
</gene>
<dbReference type="RefSeq" id="WP_168083593.1">
    <property type="nucleotide sequence ID" value="NZ_JAAVJI010000004.1"/>
</dbReference>
<keyword evidence="5 6" id="KW-0472">Membrane</keyword>
<comment type="subcellular location">
    <subcellularLocation>
        <location evidence="1">Membrane</location>
        <topology evidence="1">Multi-pass membrane protein</topology>
    </subcellularLocation>
</comment>
<feature type="transmembrane region" description="Helical" evidence="6">
    <location>
        <begin position="70"/>
        <end position="90"/>
    </location>
</feature>
<evidence type="ECO:0000256" key="4">
    <source>
        <dbReference type="ARBA" id="ARBA00022989"/>
    </source>
</evidence>
<dbReference type="SUPFAM" id="SSF103481">
    <property type="entry name" value="Multidrug resistance efflux transporter EmrE"/>
    <property type="match status" value="2"/>
</dbReference>
<comment type="caution">
    <text evidence="8">The sequence shown here is derived from an EMBL/GenBank/DDBJ whole genome shotgun (WGS) entry which is preliminary data.</text>
</comment>
<feature type="transmembrane region" description="Helical" evidence="6">
    <location>
        <begin position="240"/>
        <end position="259"/>
    </location>
</feature>
<name>A0ABX0YFP1_9PSED</name>
<evidence type="ECO:0000256" key="3">
    <source>
        <dbReference type="ARBA" id="ARBA00022692"/>
    </source>
</evidence>
<dbReference type="InterPro" id="IPR000620">
    <property type="entry name" value="EamA_dom"/>
</dbReference>
<feature type="transmembrane region" description="Helical" evidence="6">
    <location>
        <begin position="96"/>
        <end position="115"/>
    </location>
</feature>
<proteinExistence type="inferred from homology"/>
<feature type="transmembrane region" description="Helical" evidence="6">
    <location>
        <begin position="209"/>
        <end position="233"/>
    </location>
</feature>
<keyword evidence="4 6" id="KW-1133">Transmembrane helix</keyword>
<dbReference type="InterPro" id="IPR050638">
    <property type="entry name" value="AA-Vitamin_Transporters"/>
</dbReference>
<evidence type="ECO:0000256" key="2">
    <source>
        <dbReference type="ARBA" id="ARBA00007362"/>
    </source>
</evidence>
<evidence type="ECO:0000313" key="8">
    <source>
        <dbReference type="EMBL" id="NJP01016.1"/>
    </source>
</evidence>
<dbReference type="Proteomes" id="UP000746535">
    <property type="component" value="Unassembled WGS sequence"/>
</dbReference>
<feature type="domain" description="EamA" evidence="7">
    <location>
        <begin position="151"/>
        <end position="278"/>
    </location>
</feature>
<keyword evidence="9" id="KW-1185">Reference proteome</keyword>
<evidence type="ECO:0000256" key="5">
    <source>
        <dbReference type="ARBA" id="ARBA00023136"/>
    </source>
</evidence>
<reference evidence="8 9" key="1">
    <citation type="submission" date="2020-03" db="EMBL/GenBank/DDBJ databases">
        <authorList>
            <person name="Wang L."/>
            <person name="He N."/>
            <person name="Li Y."/>
            <person name="Fang Y."/>
            <person name="Zhang F."/>
        </authorList>
    </citation>
    <scope>NUCLEOTIDE SEQUENCE [LARGE SCALE GENOMIC DNA]</scope>
    <source>
        <strain evidence="9">hsmgli-8</strain>
    </source>
</reference>
<evidence type="ECO:0000313" key="9">
    <source>
        <dbReference type="Proteomes" id="UP000746535"/>
    </source>
</evidence>
<dbReference type="Pfam" id="PF00892">
    <property type="entry name" value="EamA"/>
    <property type="match status" value="1"/>
</dbReference>
<feature type="transmembrane region" description="Helical" evidence="6">
    <location>
        <begin position="35"/>
        <end position="54"/>
    </location>
</feature>
<dbReference type="PANTHER" id="PTHR32322:SF2">
    <property type="entry name" value="EAMA DOMAIN-CONTAINING PROTEIN"/>
    <property type="match status" value="1"/>
</dbReference>
<comment type="similarity">
    <text evidence="2">Belongs to the EamA transporter family.</text>
</comment>
<evidence type="ECO:0000256" key="6">
    <source>
        <dbReference type="SAM" id="Phobius"/>
    </source>
</evidence>
<accession>A0ABX0YFP1</accession>
<dbReference type="PANTHER" id="PTHR32322">
    <property type="entry name" value="INNER MEMBRANE TRANSPORTER"/>
    <property type="match status" value="1"/>
</dbReference>